<organism evidence="3 4">
    <name type="scientific">Adineta ricciae</name>
    <name type="common">Rotifer</name>
    <dbReference type="NCBI Taxonomy" id="249248"/>
    <lineage>
        <taxon>Eukaryota</taxon>
        <taxon>Metazoa</taxon>
        <taxon>Spiralia</taxon>
        <taxon>Gnathifera</taxon>
        <taxon>Rotifera</taxon>
        <taxon>Eurotatoria</taxon>
        <taxon>Bdelloidea</taxon>
        <taxon>Adinetida</taxon>
        <taxon>Adinetidae</taxon>
        <taxon>Adineta</taxon>
    </lineage>
</organism>
<comment type="caution">
    <text evidence="3">The sequence shown here is derived from an EMBL/GenBank/DDBJ whole genome shotgun (WGS) entry which is preliminary data.</text>
</comment>
<feature type="coiled-coil region" evidence="1">
    <location>
        <begin position="515"/>
        <end position="542"/>
    </location>
</feature>
<protein>
    <submittedName>
        <fullName evidence="3">Uncharacterized protein</fullName>
    </submittedName>
</protein>
<gene>
    <name evidence="3" type="ORF">EDS130_LOCUS4999</name>
</gene>
<evidence type="ECO:0000256" key="2">
    <source>
        <dbReference type="SAM" id="Phobius"/>
    </source>
</evidence>
<keyword evidence="2" id="KW-0812">Transmembrane</keyword>
<name>A0A813SQE6_ADIRI</name>
<accession>A0A813SQE6</accession>
<dbReference type="AlphaFoldDB" id="A0A813SQE6"/>
<evidence type="ECO:0000256" key="1">
    <source>
        <dbReference type="SAM" id="Coils"/>
    </source>
</evidence>
<dbReference type="EMBL" id="CAJNOJ010000013">
    <property type="protein sequence ID" value="CAF0803961.1"/>
    <property type="molecule type" value="Genomic_DNA"/>
</dbReference>
<evidence type="ECO:0000313" key="4">
    <source>
        <dbReference type="Proteomes" id="UP000663852"/>
    </source>
</evidence>
<dbReference type="Proteomes" id="UP000663852">
    <property type="component" value="Unassembled WGS sequence"/>
</dbReference>
<dbReference type="OrthoDB" id="10032096at2759"/>
<feature type="coiled-coil region" evidence="1">
    <location>
        <begin position="94"/>
        <end position="135"/>
    </location>
</feature>
<reference evidence="3" key="1">
    <citation type="submission" date="2021-02" db="EMBL/GenBank/DDBJ databases">
        <authorList>
            <person name="Nowell W R."/>
        </authorList>
    </citation>
    <scope>NUCLEOTIDE SEQUENCE</scope>
</reference>
<feature type="transmembrane region" description="Helical" evidence="2">
    <location>
        <begin position="665"/>
        <end position="683"/>
    </location>
</feature>
<feature type="coiled-coil region" evidence="1">
    <location>
        <begin position="195"/>
        <end position="250"/>
    </location>
</feature>
<keyword evidence="2" id="KW-1133">Transmembrane helix</keyword>
<evidence type="ECO:0000313" key="3">
    <source>
        <dbReference type="EMBL" id="CAF0803961.1"/>
    </source>
</evidence>
<keyword evidence="1" id="KW-0175">Coiled coil</keyword>
<keyword evidence="2" id="KW-0472">Membrane</keyword>
<sequence length="690" mass="81221">MRSFSLFHDRCHPYLRESDCPIRVLLNDPTDRCTLFVRMTSAAAATIRRIPPPRVYASINRRRSTTGAGQTVVYDSDHDHHKCLIEENELRESNRRQLIRIELLERDYRQLDDDIAQIQIERDLLIKQKQLLEEELERSSHHASANVDLHVYTQRLENECRDLRCQLILRDKEKLELNDLISDLEIQIKGAHDRQEEWRETCAQLESLVEAEKENRQCLEVQLQNTNLRQKENENQILRLQNDLEEILSAKQEIVKSNYVLVQNAEALREELRLARTHAAEVQMICPSSSTSFDEFDESLPCLIYDMNDDDDTPDCENNHLENCQSSLFSEINSLETMSYDTITKCLDGTANDIELDLLLAKTTTLSSSLSLLNELINEVKSLRKYFISQQNEDGYFEQERLTTMKSLLKRVLDNVQVFDTRFRKMQLLLIAGREQQQCRQAELDDFFHLVDKHLMHKLEESSKPPHRLVSILELYQHELDRLQQMIRTNDDTIRSCERQLVEQQSAASRWRMANTFLEKNQRKLLDKIKELNSERRQLIESSTQKRTRRRVVPAVLVDQQQQTDLPVVVSRPTEPIVHHRLTRTRSLPLLKSLDHGRKSRNDSGVVLTDDIFTLHSLPTLYNRRRIKSGANNHLVVHTSSHVCFQKTNHLYSSKKQFVRRSTRYHWFFLLFIFVSIVLFSWMKFLPFFS</sequence>
<proteinExistence type="predicted"/>